<evidence type="ECO:0000313" key="2">
    <source>
        <dbReference type="Proteomes" id="UP000019132"/>
    </source>
</evidence>
<reference evidence="2" key="1">
    <citation type="journal article" date="2010" name="Genome Biol.">
        <title>Genome sequence of the necrotrophic plant pathogen Pythium ultimum reveals original pathogenicity mechanisms and effector repertoire.</title>
        <authorList>
            <person name="Levesque C.A."/>
            <person name="Brouwer H."/>
            <person name="Cano L."/>
            <person name="Hamilton J.P."/>
            <person name="Holt C."/>
            <person name="Huitema E."/>
            <person name="Raffaele S."/>
            <person name="Robideau G.P."/>
            <person name="Thines M."/>
            <person name="Win J."/>
            <person name="Zerillo M.M."/>
            <person name="Beakes G.W."/>
            <person name="Boore J.L."/>
            <person name="Busam D."/>
            <person name="Dumas B."/>
            <person name="Ferriera S."/>
            <person name="Fuerstenberg S.I."/>
            <person name="Gachon C.M."/>
            <person name="Gaulin E."/>
            <person name="Govers F."/>
            <person name="Grenville-Briggs L."/>
            <person name="Horner N."/>
            <person name="Hostetler J."/>
            <person name="Jiang R.H."/>
            <person name="Johnson J."/>
            <person name="Krajaejun T."/>
            <person name="Lin H."/>
            <person name="Meijer H.J."/>
            <person name="Moore B."/>
            <person name="Morris P."/>
            <person name="Phuntmart V."/>
            <person name="Puiu D."/>
            <person name="Shetty J."/>
            <person name="Stajich J.E."/>
            <person name="Tripathy S."/>
            <person name="Wawra S."/>
            <person name="van West P."/>
            <person name="Whitty B.R."/>
            <person name="Coutinho P.M."/>
            <person name="Henrissat B."/>
            <person name="Martin F."/>
            <person name="Thomas P.D."/>
            <person name="Tyler B.M."/>
            <person name="De Vries R.P."/>
            <person name="Kamoun S."/>
            <person name="Yandell M."/>
            <person name="Tisserat N."/>
            <person name="Buell C.R."/>
        </authorList>
    </citation>
    <scope>NUCLEOTIDE SEQUENCE</scope>
    <source>
        <strain evidence="2">DAOM:BR144</strain>
    </source>
</reference>
<keyword evidence="2" id="KW-1185">Reference proteome</keyword>
<accession>K3X4X8</accession>
<dbReference type="EMBL" id="GL376608">
    <property type="status" value="NOT_ANNOTATED_CDS"/>
    <property type="molecule type" value="Genomic_DNA"/>
</dbReference>
<organism evidence="1 2">
    <name type="scientific">Globisporangium ultimum (strain ATCC 200006 / CBS 805.95 / DAOM BR144)</name>
    <name type="common">Pythium ultimum</name>
    <dbReference type="NCBI Taxonomy" id="431595"/>
    <lineage>
        <taxon>Eukaryota</taxon>
        <taxon>Sar</taxon>
        <taxon>Stramenopiles</taxon>
        <taxon>Oomycota</taxon>
        <taxon>Peronosporomycetes</taxon>
        <taxon>Pythiales</taxon>
        <taxon>Pythiaceae</taxon>
        <taxon>Globisporangium</taxon>
    </lineage>
</organism>
<dbReference type="HOGENOM" id="CLU_832802_0_0_1"/>
<reference evidence="1" key="3">
    <citation type="submission" date="2015-02" db="UniProtKB">
        <authorList>
            <consortium name="EnsemblProtists"/>
        </authorList>
    </citation>
    <scope>IDENTIFICATION</scope>
    <source>
        <strain evidence="1">DAOM BR144</strain>
    </source>
</reference>
<dbReference type="VEuPathDB" id="FungiDB:PYU1_G012251"/>
<dbReference type="Proteomes" id="UP000019132">
    <property type="component" value="Unassembled WGS sequence"/>
</dbReference>
<dbReference type="InParanoid" id="K3X4X8"/>
<reference evidence="2" key="2">
    <citation type="submission" date="2010-04" db="EMBL/GenBank/DDBJ databases">
        <authorList>
            <person name="Buell R."/>
            <person name="Hamilton J."/>
            <person name="Hostetler J."/>
        </authorList>
    </citation>
    <scope>NUCLEOTIDE SEQUENCE [LARGE SCALE GENOMIC DNA]</scope>
    <source>
        <strain evidence="2">DAOM:BR144</strain>
    </source>
</reference>
<name>K3X4X8_GLOUD</name>
<evidence type="ECO:0000313" key="1">
    <source>
        <dbReference type="EnsemblProtists" id="PYU1_T012277"/>
    </source>
</evidence>
<sequence length="381" mass="42968">MAHAQASPPTTQSQPLLRHFSVVHASLFDFLALRDLVVLLSSCRALRSDVGVVAHTLQTNAVTRHFGQRCMRDWCVTTTLYERDFDFACNERSHVPQSWDAAGTLRPRSLVALLSLAGLMATQLKTVMYTNIEGFVDRWQVVPVIISTQVEGEGTLSKLCRVVEASTPGLGTAFASGEPFLSQPGLHWENLEVQGDTGDVSCVFCEAVHREVVQFVQTGRAYWEHWYDALERVQNESRDAGYESDTEEFEAREEAYLEHVRVTDAYYDEQLLSNSEYHVVETLLRRGHLPLLRLMEPMTSAVENEVMHAAAKGYRTQLCPQVYRPLRKFFSANGFQHVRRLQTSPYSDHEKSINELGSGEMVGGLSPHGFFAGVYLVQYFV</sequence>
<protein>
    <submittedName>
        <fullName evidence="1">Uncharacterized protein</fullName>
    </submittedName>
</protein>
<dbReference type="AlphaFoldDB" id="K3X4X8"/>
<dbReference type="EnsemblProtists" id="PYU1_T012277">
    <property type="protein sequence ID" value="PYU1_T012277"/>
    <property type="gene ID" value="PYU1_G012251"/>
</dbReference>
<proteinExistence type="predicted"/>